<accession>I0L207</accession>
<feature type="transmembrane region" description="Helical" evidence="1">
    <location>
        <begin position="24"/>
        <end position="44"/>
    </location>
</feature>
<dbReference type="EMBL" id="CAIE01000022">
    <property type="protein sequence ID" value="CCH17854.1"/>
    <property type="molecule type" value="Genomic_DNA"/>
</dbReference>
<protein>
    <submittedName>
        <fullName evidence="2">Arsenite efflux pump</fullName>
    </submittedName>
</protein>
<proteinExistence type="predicted"/>
<organism evidence="2 3">
    <name type="scientific">Micromonospora lupini str. Lupac 08</name>
    <dbReference type="NCBI Taxonomy" id="1150864"/>
    <lineage>
        <taxon>Bacteria</taxon>
        <taxon>Bacillati</taxon>
        <taxon>Actinomycetota</taxon>
        <taxon>Actinomycetes</taxon>
        <taxon>Micromonosporales</taxon>
        <taxon>Micromonosporaceae</taxon>
        <taxon>Micromonospora</taxon>
    </lineage>
</organism>
<keyword evidence="1" id="KW-0812">Transmembrane</keyword>
<dbReference type="AlphaFoldDB" id="I0L207"/>
<keyword evidence="1" id="KW-1133">Transmembrane helix</keyword>
<reference evidence="3" key="1">
    <citation type="journal article" date="2012" name="J. Bacteriol.">
        <title>Genome Sequence of Micromonospora lupini Lupac 08, Isolated from Root Nodules of Lupinus angustifolius.</title>
        <authorList>
            <person name="Alonso-Vega P."/>
            <person name="Normand P."/>
            <person name="Bacigalupe R."/>
            <person name="Pujic P."/>
            <person name="Lajus A."/>
            <person name="Vallenet D."/>
            <person name="Carro L."/>
            <person name="Coll P."/>
            <person name="Trujillo M.E."/>
        </authorList>
    </citation>
    <scope>NUCLEOTIDE SEQUENCE [LARGE SCALE GENOMIC DNA]</scope>
    <source>
        <strain evidence="3">Lupac 08</strain>
    </source>
</reference>
<sequence>MRERVEDVNVRGWHLHVDAQRAGVAGPLIEVPVLVGLVYVSLWARRRYFTSTPFISTSA</sequence>
<keyword evidence="1" id="KW-0472">Membrane</keyword>
<comment type="caution">
    <text evidence="2">The sequence shown here is derived from an EMBL/GenBank/DDBJ whole genome shotgun (WGS) entry which is preliminary data.</text>
</comment>
<evidence type="ECO:0000313" key="3">
    <source>
        <dbReference type="Proteomes" id="UP000003448"/>
    </source>
</evidence>
<evidence type="ECO:0000313" key="2">
    <source>
        <dbReference type="EMBL" id="CCH17854.1"/>
    </source>
</evidence>
<dbReference type="Proteomes" id="UP000003448">
    <property type="component" value="Unassembled WGS sequence"/>
</dbReference>
<keyword evidence="3" id="KW-1185">Reference proteome</keyword>
<gene>
    <name evidence="2" type="ORF">MILUP08_42785</name>
</gene>
<dbReference type="STRING" id="1150864.MILUP08_42785"/>
<name>I0L207_9ACTN</name>
<evidence type="ECO:0000256" key="1">
    <source>
        <dbReference type="SAM" id="Phobius"/>
    </source>
</evidence>